<proteinExistence type="inferred from homology"/>
<evidence type="ECO:0000313" key="17">
    <source>
        <dbReference type="Proteomes" id="UP000092671"/>
    </source>
</evidence>
<evidence type="ECO:0000256" key="1">
    <source>
        <dbReference type="ARBA" id="ARBA00004429"/>
    </source>
</evidence>
<feature type="transmembrane region" description="Helical" evidence="15">
    <location>
        <begin position="52"/>
        <end position="71"/>
    </location>
</feature>
<keyword evidence="6 14" id="KW-0812">Transmembrane</keyword>
<evidence type="ECO:0000256" key="11">
    <source>
        <dbReference type="ARBA" id="ARBA00023157"/>
    </source>
</evidence>
<keyword evidence="12 14" id="KW-0143">Chaperone</keyword>
<evidence type="ECO:0000256" key="3">
    <source>
        <dbReference type="ARBA" id="ARBA00022448"/>
    </source>
</evidence>
<keyword evidence="9 14" id="KW-0560">Oxidoreductase</keyword>
<protein>
    <recommendedName>
        <fullName evidence="14">Disulfide bond formation protein B</fullName>
    </recommendedName>
    <alternativeName>
        <fullName evidence="14">Disulfide oxidoreductase</fullName>
    </alternativeName>
</protein>
<evidence type="ECO:0000256" key="5">
    <source>
        <dbReference type="ARBA" id="ARBA00022519"/>
    </source>
</evidence>
<evidence type="ECO:0000256" key="9">
    <source>
        <dbReference type="ARBA" id="ARBA00023002"/>
    </source>
</evidence>
<dbReference type="InterPro" id="IPR023380">
    <property type="entry name" value="DsbB-like_sf"/>
</dbReference>
<evidence type="ECO:0000256" key="13">
    <source>
        <dbReference type="ARBA" id="ARBA00023284"/>
    </source>
</evidence>
<evidence type="ECO:0000256" key="6">
    <source>
        <dbReference type="ARBA" id="ARBA00022692"/>
    </source>
</evidence>
<dbReference type="RefSeq" id="WP_066893014.1">
    <property type="nucleotide sequence ID" value="NZ_LZDN01000012.1"/>
</dbReference>
<evidence type="ECO:0000256" key="8">
    <source>
        <dbReference type="ARBA" id="ARBA00022989"/>
    </source>
</evidence>
<dbReference type="InterPro" id="IPR003752">
    <property type="entry name" value="DiS_bond_form_DsbB/BdbC"/>
</dbReference>
<comment type="similarity">
    <text evidence="2 14">Belongs to the DsbB family.</text>
</comment>
<comment type="function">
    <text evidence="14">Required for disulfide bond formation in some periplasmic proteins. Acts by oxidizing the DsbA protein.</text>
</comment>
<dbReference type="Gene3D" id="1.20.1550.10">
    <property type="entry name" value="DsbB-like"/>
    <property type="match status" value="1"/>
</dbReference>
<gene>
    <name evidence="14" type="primary">dsbB</name>
    <name evidence="16" type="ORF">A9Z60_02460</name>
</gene>
<organism evidence="16 17">
    <name type="scientific">Moraxella nonliquefaciens</name>
    <dbReference type="NCBI Taxonomy" id="478"/>
    <lineage>
        <taxon>Bacteria</taxon>
        <taxon>Pseudomonadati</taxon>
        <taxon>Pseudomonadota</taxon>
        <taxon>Gammaproteobacteria</taxon>
        <taxon>Moraxellales</taxon>
        <taxon>Moraxellaceae</taxon>
        <taxon>Moraxella</taxon>
    </lineage>
</organism>
<reference evidence="16 17" key="1">
    <citation type="submission" date="2016-06" db="EMBL/GenBank/DDBJ databases">
        <title>Draft genome of Moraxella nonliquefaciens CCUG 60284.</title>
        <authorList>
            <person name="Salva-Serra F."/>
            <person name="Engstrom-Jakobsson H."/>
            <person name="Thorell K."/>
            <person name="Gonzales-Siles L."/>
            <person name="Karlsson R."/>
            <person name="Boulund F."/>
            <person name="Engstrand L."/>
            <person name="Kristiansson E."/>
            <person name="Moore E."/>
        </authorList>
    </citation>
    <scope>NUCLEOTIDE SEQUENCE [LARGE SCALE GENOMIC DNA]</scope>
    <source>
        <strain evidence="16 17">CCUG 60284</strain>
    </source>
</reference>
<evidence type="ECO:0000313" key="16">
    <source>
        <dbReference type="EMBL" id="OBX50781.1"/>
    </source>
</evidence>
<keyword evidence="7 14" id="KW-0249">Electron transport</keyword>
<evidence type="ECO:0000256" key="2">
    <source>
        <dbReference type="ARBA" id="ARBA00008823"/>
    </source>
</evidence>
<dbReference type="SUPFAM" id="SSF158442">
    <property type="entry name" value="DsbB-like"/>
    <property type="match status" value="1"/>
</dbReference>
<evidence type="ECO:0000256" key="10">
    <source>
        <dbReference type="ARBA" id="ARBA00023136"/>
    </source>
</evidence>
<feature type="topological domain" description="Cytoplasmic" evidence="14">
    <location>
        <begin position="1"/>
        <end position="20"/>
    </location>
</feature>
<keyword evidence="13 14" id="KW-0676">Redox-active center</keyword>
<keyword evidence="3 14" id="KW-0813">Transport</keyword>
<keyword evidence="10 14" id="KW-0472">Membrane</keyword>
<dbReference type="GO" id="GO:0015035">
    <property type="term" value="F:protein-disulfide reductase activity"/>
    <property type="evidence" value="ECO:0007669"/>
    <property type="project" value="UniProtKB-UniRule"/>
</dbReference>
<evidence type="ECO:0000256" key="12">
    <source>
        <dbReference type="ARBA" id="ARBA00023186"/>
    </source>
</evidence>
<feature type="transmembrane region" description="Helical" evidence="15">
    <location>
        <begin position="80"/>
        <end position="102"/>
    </location>
</feature>
<dbReference type="GO" id="GO:0009055">
    <property type="term" value="F:electron transfer activity"/>
    <property type="evidence" value="ECO:0007669"/>
    <property type="project" value="UniProtKB-UniRule"/>
</dbReference>
<feature type="transmembrane region" description="Helical" evidence="15">
    <location>
        <begin position="153"/>
        <end position="176"/>
    </location>
</feature>
<dbReference type="InterPro" id="IPR050183">
    <property type="entry name" value="DsbB"/>
</dbReference>
<sequence>MTTYKNTDNIIPKYPTFGTLCTCIFALSVVATLVAIFYFQRHLGLDPCPLCIFQRMGVWIMGAFAFVGMLINPKQLWGKLILWVGMVFGALWGLGVAARHVWLQHLPADEVPACGPGLNYWVDTLPMLQVFQEVLKGSGECALMDWQMAGFGIPHLTLAMFVVFLVMLSFGFFGILKKQI</sequence>
<dbReference type="PANTHER" id="PTHR36570:SF3">
    <property type="entry name" value="DISULFIDE BOND FORMATION PROTEIN B"/>
    <property type="match status" value="1"/>
</dbReference>
<comment type="subcellular location">
    <subcellularLocation>
        <location evidence="1">Cell inner membrane</location>
        <topology evidence="1">Multi-pass membrane protein</topology>
    </subcellularLocation>
    <subcellularLocation>
        <location evidence="14">Cell membrane</location>
        <topology evidence="14">Multi-pass membrane protein</topology>
    </subcellularLocation>
</comment>
<comment type="caution">
    <text evidence="16">The sequence shown here is derived from an EMBL/GenBank/DDBJ whole genome shotgun (WGS) entry which is preliminary data.</text>
</comment>
<feature type="topological domain" description="Cytoplasmic" evidence="14">
    <location>
        <begin position="175"/>
        <end position="180"/>
    </location>
</feature>
<evidence type="ECO:0000256" key="14">
    <source>
        <dbReference type="HAMAP-Rule" id="MF_00286"/>
    </source>
</evidence>
<dbReference type="PANTHER" id="PTHR36570">
    <property type="entry name" value="DISULFIDE BOND FORMATION PROTEIN B"/>
    <property type="match status" value="1"/>
</dbReference>
<dbReference type="HAMAP" id="MF_00286">
    <property type="entry name" value="DsbB"/>
    <property type="match status" value="1"/>
</dbReference>
<dbReference type="Proteomes" id="UP000092671">
    <property type="component" value="Unassembled WGS sequence"/>
</dbReference>
<evidence type="ECO:0000256" key="15">
    <source>
        <dbReference type="SAM" id="Phobius"/>
    </source>
</evidence>
<dbReference type="OrthoDB" id="3711263at2"/>
<dbReference type="Pfam" id="PF02600">
    <property type="entry name" value="DsbB"/>
    <property type="match status" value="1"/>
</dbReference>
<feature type="topological domain" description="Periplasmic" evidence="14">
    <location>
        <begin position="39"/>
        <end position="56"/>
    </location>
</feature>
<dbReference type="InterPro" id="IPR022920">
    <property type="entry name" value="Disulphide_bond_form_DsbB"/>
</dbReference>
<keyword evidence="11 14" id="KW-1015">Disulfide bond</keyword>
<dbReference type="GO" id="GO:0006457">
    <property type="term" value="P:protein folding"/>
    <property type="evidence" value="ECO:0007669"/>
    <property type="project" value="InterPro"/>
</dbReference>
<keyword evidence="5" id="KW-0997">Cell inner membrane</keyword>
<feature type="disulfide bond" description="Redox-active" evidence="14">
    <location>
        <begin position="48"/>
        <end position="51"/>
    </location>
</feature>
<evidence type="ECO:0000256" key="7">
    <source>
        <dbReference type="ARBA" id="ARBA00022982"/>
    </source>
</evidence>
<dbReference type="EMBL" id="LZDN01000012">
    <property type="protein sequence ID" value="OBX50781.1"/>
    <property type="molecule type" value="Genomic_DNA"/>
</dbReference>
<name>A0A1B8PJB1_MORNO</name>
<dbReference type="GO" id="GO:0005886">
    <property type="term" value="C:plasma membrane"/>
    <property type="evidence" value="ECO:0007669"/>
    <property type="project" value="UniProtKB-SubCell"/>
</dbReference>
<feature type="transmembrane region" description="Helical" evidence="15">
    <location>
        <begin position="20"/>
        <end position="40"/>
    </location>
</feature>
<evidence type="ECO:0000256" key="4">
    <source>
        <dbReference type="ARBA" id="ARBA00022475"/>
    </source>
</evidence>
<keyword evidence="4 14" id="KW-1003">Cell membrane</keyword>
<accession>A0A1B8PJB1</accession>
<dbReference type="AlphaFoldDB" id="A0A1B8PJB1"/>
<keyword evidence="8 14" id="KW-1133">Transmembrane helix</keyword>
<comment type="caution">
    <text evidence="14">Lacks conserved residue(s) required for the propagation of feature annotation.</text>
</comment>